<protein>
    <submittedName>
        <fullName evidence="1">Uncharacterized protein</fullName>
    </submittedName>
</protein>
<comment type="caution">
    <text evidence="1">The sequence shown here is derived from an EMBL/GenBank/DDBJ whole genome shotgun (WGS) entry which is preliminary data.</text>
</comment>
<keyword evidence="2" id="KW-1185">Reference proteome</keyword>
<gene>
    <name evidence="1" type="ORF">FHS27_003261</name>
</gene>
<organism evidence="1 2">
    <name type="scientific">Aporhodopirellula rubra</name>
    <dbReference type="NCBI Taxonomy" id="980271"/>
    <lineage>
        <taxon>Bacteria</taxon>
        <taxon>Pseudomonadati</taxon>
        <taxon>Planctomycetota</taxon>
        <taxon>Planctomycetia</taxon>
        <taxon>Pirellulales</taxon>
        <taxon>Pirellulaceae</taxon>
        <taxon>Aporhodopirellula</taxon>
    </lineage>
</organism>
<sequence>MDVRRERFYRRLGTGSRSVADRMKGGGVNLLFNQACQIESDASAQRRRRTRLTSEWLVSFLSGVSVRDVWSGRLVNASARYPGAVRYISCMTTAIQSVE</sequence>
<evidence type="ECO:0000313" key="2">
    <source>
        <dbReference type="Proteomes" id="UP000536179"/>
    </source>
</evidence>
<dbReference type="AlphaFoldDB" id="A0A7W5DZQ7"/>
<proteinExistence type="predicted"/>
<dbReference type="Proteomes" id="UP000536179">
    <property type="component" value="Unassembled WGS sequence"/>
</dbReference>
<name>A0A7W5DZQ7_9BACT</name>
<dbReference type="EMBL" id="JACHXU010000010">
    <property type="protein sequence ID" value="MBB3207440.1"/>
    <property type="molecule type" value="Genomic_DNA"/>
</dbReference>
<evidence type="ECO:0000313" key="1">
    <source>
        <dbReference type="EMBL" id="MBB3207440.1"/>
    </source>
</evidence>
<reference evidence="1 2" key="1">
    <citation type="submission" date="2020-08" db="EMBL/GenBank/DDBJ databases">
        <title>Genomic Encyclopedia of Type Strains, Phase III (KMG-III): the genomes of soil and plant-associated and newly described type strains.</title>
        <authorList>
            <person name="Whitman W."/>
        </authorList>
    </citation>
    <scope>NUCLEOTIDE SEQUENCE [LARGE SCALE GENOMIC DNA]</scope>
    <source>
        <strain evidence="1 2">CECT 8075</strain>
    </source>
</reference>
<accession>A0A7W5DZQ7</accession>